<organism evidence="5 6">
    <name type="scientific">Svornostia abyssi</name>
    <dbReference type="NCBI Taxonomy" id="2898438"/>
    <lineage>
        <taxon>Bacteria</taxon>
        <taxon>Bacillati</taxon>
        <taxon>Actinomycetota</taxon>
        <taxon>Thermoleophilia</taxon>
        <taxon>Solirubrobacterales</taxon>
        <taxon>Baekduiaceae</taxon>
        <taxon>Svornostia</taxon>
    </lineage>
</organism>
<dbReference type="Pfam" id="PF00440">
    <property type="entry name" value="TetR_N"/>
    <property type="match status" value="1"/>
</dbReference>
<dbReference type="PANTHER" id="PTHR30055">
    <property type="entry name" value="HTH-TYPE TRANSCRIPTIONAL REGULATOR RUTR"/>
    <property type="match status" value="1"/>
</dbReference>
<dbReference type="PANTHER" id="PTHR30055:SF146">
    <property type="entry name" value="HTH-TYPE TRANSCRIPTIONAL DUAL REGULATOR CECR"/>
    <property type="match status" value="1"/>
</dbReference>
<sequence>MASTPSDTSTRTRAPHLGPERRRPLVLDAALQVYLRTGFDGASMDAIAAEAGVTKPVLYDCYPNKRELFAALLRREAERLLQATAESLPDTIDFEHPADTLRGGFTGFFRAVASAPDSFRATVMAVHDGLDPQVAAGVEQHRTEQIGRIAEMIATWLRSAGMTDDPEFKAEISANAVVGVGDSFARLIVTDPERYAPDDMADRAATLLLRGFEGLSGLEIP</sequence>
<proteinExistence type="predicted"/>
<evidence type="ECO:0000259" key="4">
    <source>
        <dbReference type="PROSITE" id="PS50977"/>
    </source>
</evidence>
<protein>
    <submittedName>
        <fullName evidence="5">TetR/AcrR family transcriptional regulator</fullName>
    </submittedName>
</protein>
<dbReference type="Proteomes" id="UP001058860">
    <property type="component" value="Chromosome"/>
</dbReference>
<dbReference type="PROSITE" id="PS50977">
    <property type="entry name" value="HTH_TETR_2"/>
    <property type="match status" value="1"/>
</dbReference>
<dbReference type="RefSeq" id="WP_353864690.1">
    <property type="nucleotide sequence ID" value="NZ_CP088295.1"/>
</dbReference>
<evidence type="ECO:0000256" key="1">
    <source>
        <dbReference type="ARBA" id="ARBA00023125"/>
    </source>
</evidence>
<dbReference type="InterPro" id="IPR009057">
    <property type="entry name" value="Homeodomain-like_sf"/>
</dbReference>
<dbReference type="Gene3D" id="1.10.357.10">
    <property type="entry name" value="Tetracycline Repressor, domain 2"/>
    <property type="match status" value="1"/>
</dbReference>
<dbReference type="SUPFAM" id="SSF46689">
    <property type="entry name" value="Homeodomain-like"/>
    <property type="match status" value="1"/>
</dbReference>
<evidence type="ECO:0000313" key="6">
    <source>
        <dbReference type="Proteomes" id="UP001058860"/>
    </source>
</evidence>
<dbReference type="PRINTS" id="PR00455">
    <property type="entry name" value="HTHTETR"/>
</dbReference>
<evidence type="ECO:0000313" key="5">
    <source>
        <dbReference type="EMBL" id="UUY04199.1"/>
    </source>
</evidence>
<dbReference type="EMBL" id="CP088295">
    <property type="protein sequence ID" value="UUY04199.1"/>
    <property type="molecule type" value="Genomic_DNA"/>
</dbReference>
<dbReference type="InterPro" id="IPR001647">
    <property type="entry name" value="HTH_TetR"/>
</dbReference>
<feature type="region of interest" description="Disordered" evidence="3">
    <location>
        <begin position="1"/>
        <end position="21"/>
    </location>
</feature>
<keyword evidence="6" id="KW-1185">Reference proteome</keyword>
<evidence type="ECO:0000256" key="3">
    <source>
        <dbReference type="SAM" id="MobiDB-lite"/>
    </source>
</evidence>
<keyword evidence="1 2" id="KW-0238">DNA-binding</keyword>
<feature type="compositionally biased region" description="Polar residues" evidence="3">
    <location>
        <begin position="1"/>
        <end position="12"/>
    </location>
</feature>
<feature type="DNA-binding region" description="H-T-H motif" evidence="2">
    <location>
        <begin position="43"/>
        <end position="62"/>
    </location>
</feature>
<evidence type="ECO:0000256" key="2">
    <source>
        <dbReference type="PROSITE-ProRule" id="PRU00335"/>
    </source>
</evidence>
<name>A0ABY5PHP1_9ACTN</name>
<gene>
    <name evidence="5" type="ORF">LRS13_01325</name>
</gene>
<accession>A0ABY5PHP1</accession>
<feature type="domain" description="HTH tetR-type" evidence="4">
    <location>
        <begin position="20"/>
        <end position="80"/>
    </location>
</feature>
<reference evidence="6" key="1">
    <citation type="submission" date="2021-11" db="EMBL/GenBank/DDBJ databases">
        <title>Cultivation dependent microbiological survey of springs from the worlds oldest radium mine currently devoted to the extraction of radon-saturated water.</title>
        <authorList>
            <person name="Kapinusova G."/>
            <person name="Smrhova T."/>
            <person name="Strejcek M."/>
            <person name="Suman J."/>
            <person name="Jani K."/>
            <person name="Pajer P."/>
            <person name="Uhlik O."/>
        </authorList>
    </citation>
    <scope>NUCLEOTIDE SEQUENCE [LARGE SCALE GENOMIC DNA]</scope>
    <source>
        <strain evidence="6">J379</strain>
    </source>
</reference>
<dbReference type="InterPro" id="IPR050109">
    <property type="entry name" value="HTH-type_TetR-like_transc_reg"/>
</dbReference>